<keyword evidence="2" id="KW-0472">Membrane</keyword>
<evidence type="ECO:0000256" key="1">
    <source>
        <dbReference type="SAM" id="MobiDB-lite"/>
    </source>
</evidence>
<protein>
    <submittedName>
        <fullName evidence="4">Alpha/beta hydrolase family protein</fullName>
    </submittedName>
</protein>
<keyword evidence="2" id="KW-0812">Transmembrane</keyword>
<feature type="domain" description="AB hydrolase-1" evidence="3">
    <location>
        <begin position="110"/>
        <end position="217"/>
    </location>
</feature>
<gene>
    <name evidence="4" type="ORF">DFP95_104110</name>
</gene>
<name>A0A3D9IPW2_9BACL</name>
<dbReference type="InterPro" id="IPR029058">
    <property type="entry name" value="AB_hydrolase_fold"/>
</dbReference>
<organism evidence="4 5">
    <name type="scientific">Cohnella lupini</name>
    <dbReference type="NCBI Taxonomy" id="1294267"/>
    <lineage>
        <taxon>Bacteria</taxon>
        <taxon>Bacillati</taxon>
        <taxon>Bacillota</taxon>
        <taxon>Bacilli</taxon>
        <taxon>Bacillales</taxon>
        <taxon>Paenibacillaceae</taxon>
        <taxon>Cohnella</taxon>
    </lineage>
</organism>
<proteinExistence type="predicted"/>
<dbReference type="AlphaFoldDB" id="A0A3D9IPW2"/>
<evidence type="ECO:0000256" key="2">
    <source>
        <dbReference type="SAM" id="Phobius"/>
    </source>
</evidence>
<keyword evidence="5" id="KW-1185">Reference proteome</keyword>
<feature type="region of interest" description="Disordered" evidence="1">
    <location>
        <begin position="1"/>
        <end position="21"/>
    </location>
</feature>
<reference evidence="4 5" key="1">
    <citation type="submission" date="2018-07" db="EMBL/GenBank/DDBJ databases">
        <title>Genomic Encyclopedia of Type Strains, Phase III (KMG-III): the genomes of soil and plant-associated and newly described type strains.</title>
        <authorList>
            <person name="Whitman W."/>
        </authorList>
    </citation>
    <scope>NUCLEOTIDE SEQUENCE [LARGE SCALE GENOMIC DNA]</scope>
    <source>
        <strain evidence="4 5">CECT 8236</strain>
    </source>
</reference>
<dbReference type="EMBL" id="QRDY01000004">
    <property type="protein sequence ID" value="RED63116.1"/>
    <property type="molecule type" value="Genomic_DNA"/>
</dbReference>
<dbReference type="Gene3D" id="3.40.50.1820">
    <property type="entry name" value="alpha/beta hydrolase"/>
    <property type="match status" value="1"/>
</dbReference>
<comment type="caution">
    <text evidence="4">The sequence shown here is derived from an EMBL/GenBank/DDBJ whole genome shotgun (WGS) entry which is preliminary data.</text>
</comment>
<dbReference type="Proteomes" id="UP000256869">
    <property type="component" value="Unassembled WGS sequence"/>
</dbReference>
<dbReference type="SUPFAM" id="SSF53474">
    <property type="entry name" value="alpha/beta-Hydrolases"/>
    <property type="match status" value="1"/>
</dbReference>
<dbReference type="GO" id="GO:0016787">
    <property type="term" value="F:hydrolase activity"/>
    <property type="evidence" value="ECO:0007669"/>
    <property type="project" value="UniProtKB-KW"/>
</dbReference>
<dbReference type="Pfam" id="PF00561">
    <property type="entry name" value="Abhydrolase_1"/>
    <property type="match status" value="1"/>
</dbReference>
<evidence type="ECO:0000313" key="5">
    <source>
        <dbReference type="Proteomes" id="UP000256869"/>
    </source>
</evidence>
<dbReference type="InterPro" id="IPR000073">
    <property type="entry name" value="AB_hydrolase_1"/>
</dbReference>
<dbReference type="PANTHER" id="PTHR12277:SF81">
    <property type="entry name" value="PROTEIN ABHD13"/>
    <property type="match status" value="1"/>
</dbReference>
<dbReference type="RefSeq" id="WP_245987507.1">
    <property type="nucleotide sequence ID" value="NZ_QRDY01000004.1"/>
</dbReference>
<sequence>MTTMSTPLPLAGSGAPSVPTPDRISDRAAIRKLGRIALNSLFVFSCLLVVLFLVLHAYVAWALSHPPVASIVSNPMLAKNLAYSEVTFPSADDKTLVDGWWIPSVDSRQTVVLSHGYGANREESWVPMYDLADLLHRLSYNVLMFDYGFASTAHKTPATGGIIESEQLLGALQFARKQGSDELIVWGFSMGAGTALQAGLHSAPVDAMILDSTFIPDSDTLYQNVRNYLDIPRYPSIAAIRWFFPLMSGNRLEQIPAQEIQETAYDFPIFLIHGTADDKAPAYLSENVAKAQTNSLSQIWIVPDAIHEMIYRTHTDEYVRRTTSFLERVHTEVLAKASTAEPSVA</sequence>
<dbReference type="PANTHER" id="PTHR12277">
    <property type="entry name" value="ALPHA/BETA HYDROLASE DOMAIN-CONTAINING PROTEIN"/>
    <property type="match status" value="1"/>
</dbReference>
<accession>A0A3D9IPW2</accession>
<evidence type="ECO:0000313" key="4">
    <source>
        <dbReference type="EMBL" id="RED63116.1"/>
    </source>
</evidence>
<keyword evidence="4" id="KW-0378">Hydrolase</keyword>
<evidence type="ECO:0000259" key="3">
    <source>
        <dbReference type="Pfam" id="PF00561"/>
    </source>
</evidence>
<feature type="transmembrane region" description="Helical" evidence="2">
    <location>
        <begin position="41"/>
        <end position="63"/>
    </location>
</feature>
<keyword evidence="2" id="KW-1133">Transmembrane helix</keyword>